<comment type="caution">
    <text evidence="2">The sequence shown here is derived from an EMBL/GenBank/DDBJ whole genome shotgun (WGS) entry which is preliminary data.</text>
</comment>
<sequence>MAHEEQKAKIDFSNAKEPPRTIDPNAPEAAPISDDKVSKDDNLKMFDDSSNQDESRPDGDQVIKANLSSG</sequence>
<dbReference type="RefSeq" id="WP_127082151.1">
    <property type="nucleotide sequence ID" value="NZ_RSCL01000008.1"/>
</dbReference>
<dbReference type="Proteomes" id="UP000271624">
    <property type="component" value="Unassembled WGS sequence"/>
</dbReference>
<protein>
    <submittedName>
        <fullName evidence="2">Uncharacterized protein</fullName>
    </submittedName>
</protein>
<evidence type="ECO:0000313" key="3">
    <source>
        <dbReference type="Proteomes" id="UP000271624"/>
    </source>
</evidence>
<name>A0A433VHZ0_9CYAN</name>
<evidence type="ECO:0000256" key="1">
    <source>
        <dbReference type="SAM" id="MobiDB-lite"/>
    </source>
</evidence>
<reference evidence="2" key="2">
    <citation type="journal article" date="2019" name="Genome Biol. Evol.">
        <title>Day and night: Metabolic profiles and evolutionary relationships of six axenic non-marine cyanobacteria.</title>
        <authorList>
            <person name="Will S.E."/>
            <person name="Henke P."/>
            <person name="Boedeker C."/>
            <person name="Huang S."/>
            <person name="Brinkmann H."/>
            <person name="Rohde M."/>
            <person name="Jarek M."/>
            <person name="Friedl T."/>
            <person name="Seufert S."/>
            <person name="Schumacher M."/>
            <person name="Overmann J."/>
            <person name="Neumann-Schaal M."/>
            <person name="Petersen J."/>
        </authorList>
    </citation>
    <scope>NUCLEOTIDE SEQUENCE [LARGE SCALE GENOMIC DNA]</scope>
    <source>
        <strain evidence="2">PCC 7102</strain>
    </source>
</reference>
<proteinExistence type="predicted"/>
<organism evidence="2 3">
    <name type="scientific">Dulcicalothrix desertica PCC 7102</name>
    <dbReference type="NCBI Taxonomy" id="232991"/>
    <lineage>
        <taxon>Bacteria</taxon>
        <taxon>Bacillati</taxon>
        <taxon>Cyanobacteriota</taxon>
        <taxon>Cyanophyceae</taxon>
        <taxon>Nostocales</taxon>
        <taxon>Calotrichaceae</taxon>
        <taxon>Dulcicalothrix</taxon>
    </lineage>
</organism>
<feature type="compositionally biased region" description="Basic and acidic residues" evidence="1">
    <location>
        <begin position="1"/>
        <end position="10"/>
    </location>
</feature>
<keyword evidence="3" id="KW-1185">Reference proteome</keyword>
<dbReference type="OrthoDB" id="515990at2"/>
<evidence type="ECO:0000313" key="2">
    <source>
        <dbReference type="EMBL" id="RUT05700.1"/>
    </source>
</evidence>
<dbReference type="AlphaFoldDB" id="A0A433VHZ0"/>
<gene>
    <name evidence="2" type="ORF">DSM106972_037070</name>
</gene>
<reference evidence="2" key="1">
    <citation type="submission" date="2018-12" db="EMBL/GenBank/DDBJ databases">
        <authorList>
            <person name="Will S."/>
            <person name="Neumann-Schaal M."/>
            <person name="Henke P."/>
        </authorList>
    </citation>
    <scope>NUCLEOTIDE SEQUENCE</scope>
    <source>
        <strain evidence="2">PCC 7102</strain>
    </source>
</reference>
<accession>A0A433VHZ0</accession>
<feature type="compositionally biased region" description="Basic and acidic residues" evidence="1">
    <location>
        <begin position="33"/>
        <end position="61"/>
    </location>
</feature>
<dbReference type="EMBL" id="RSCL01000008">
    <property type="protein sequence ID" value="RUT05700.1"/>
    <property type="molecule type" value="Genomic_DNA"/>
</dbReference>
<feature type="region of interest" description="Disordered" evidence="1">
    <location>
        <begin position="1"/>
        <end position="70"/>
    </location>
</feature>